<keyword evidence="3" id="KW-1185">Reference proteome</keyword>
<dbReference type="PANTHER" id="PTHR11046:SF25">
    <property type="match status" value="1"/>
</dbReference>
<keyword evidence="1" id="KW-0378">Hydrolase</keyword>
<organism evidence="2 3">
    <name type="scientific">Mya arenaria</name>
    <name type="common">Soft-shell clam</name>
    <dbReference type="NCBI Taxonomy" id="6604"/>
    <lineage>
        <taxon>Eukaryota</taxon>
        <taxon>Metazoa</taxon>
        <taxon>Spiralia</taxon>
        <taxon>Lophotrochozoa</taxon>
        <taxon>Mollusca</taxon>
        <taxon>Bivalvia</taxon>
        <taxon>Autobranchia</taxon>
        <taxon>Heteroconchia</taxon>
        <taxon>Euheterodonta</taxon>
        <taxon>Imparidentia</taxon>
        <taxon>Neoheterodontei</taxon>
        <taxon>Myida</taxon>
        <taxon>Myoidea</taxon>
        <taxon>Myidae</taxon>
        <taxon>Mya</taxon>
    </lineage>
</organism>
<dbReference type="InterPro" id="IPR022894">
    <property type="entry name" value="Oligoribonuclease"/>
</dbReference>
<feature type="non-terminal residue" evidence="2">
    <location>
        <position position="1"/>
    </location>
</feature>
<gene>
    <name evidence="2" type="ORF">MAR_013674</name>
</gene>
<protein>
    <submittedName>
        <fullName evidence="2">Uncharacterized protein</fullName>
    </submittedName>
</protein>
<sequence length="275" mass="31147">TKLQSLERNIRGIMELVTKSGQNTLSAFQEILDDIDQQSVEADLASKKILMNITATMSDRASTEKRFNQLLQELRQTVLPDLYVNWEQLSHENQLIASTLLNFFCGLYNLVHFAEAGNKSPIRDASFSKSSESGTLRLVRTTSKALARGQMRSVESSGTLIHFLKENQLNSLPLEPFRGNRFNVLFESAVALFFLHRKIQGFLVSNQTNNLLKSVLHDIQISEYLAGVKALGLISRLVTGPLWCLIEDKNIHILEINKHYLQLVNSVQNLDLFMK</sequence>
<evidence type="ECO:0000313" key="3">
    <source>
        <dbReference type="Proteomes" id="UP001164746"/>
    </source>
</evidence>
<keyword evidence="1" id="KW-0540">Nuclease</keyword>
<reference evidence="2" key="1">
    <citation type="submission" date="2022-11" db="EMBL/GenBank/DDBJ databases">
        <title>Centuries of genome instability and evolution in soft-shell clam transmissible cancer (bioRxiv).</title>
        <authorList>
            <person name="Hart S.F.M."/>
            <person name="Yonemitsu M.A."/>
            <person name="Giersch R.M."/>
            <person name="Beal B.F."/>
            <person name="Arriagada G."/>
            <person name="Davis B.W."/>
            <person name="Ostrander E.A."/>
            <person name="Goff S.P."/>
            <person name="Metzger M.J."/>
        </authorList>
    </citation>
    <scope>NUCLEOTIDE SEQUENCE</scope>
    <source>
        <strain evidence="2">MELC-2E11</strain>
        <tissue evidence="2">Siphon/mantle</tissue>
    </source>
</reference>
<name>A0ABY7G0J1_MYAAR</name>
<evidence type="ECO:0000256" key="1">
    <source>
        <dbReference type="ARBA" id="ARBA00022722"/>
    </source>
</evidence>
<dbReference type="EMBL" id="CP111026">
    <property type="protein sequence ID" value="WAR27970.1"/>
    <property type="molecule type" value="Genomic_DNA"/>
</dbReference>
<dbReference type="PANTHER" id="PTHR11046">
    <property type="entry name" value="OLIGORIBONUCLEASE, MITOCHONDRIAL"/>
    <property type="match status" value="1"/>
</dbReference>
<evidence type="ECO:0000313" key="2">
    <source>
        <dbReference type="EMBL" id="WAR27970.1"/>
    </source>
</evidence>
<dbReference type="Proteomes" id="UP001164746">
    <property type="component" value="Chromosome 15"/>
</dbReference>
<proteinExistence type="predicted"/>
<accession>A0ABY7G0J1</accession>